<gene>
    <name evidence="1" type="ORF">GA0074694_4723</name>
</gene>
<evidence type="ECO:0000313" key="2">
    <source>
        <dbReference type="Proteomes" id="UP000198906"/>
    </source>
</evidence>
<organism evidence="1 2">
    <name type="scientific">Micromonospora inyonensis</name>
    <dbReference type="NCBI Taxonomy" id="47866"/>
    <lineage>
        <taxon>Bacteria</taxon>
        <taxon>Bacillati</taxon>
        <taxon>Actinomycetota</taxon>
        <taxon>Actinomycetes</taxon>
        <taxon>Micromonosporales</taxon>
        <taxon>Micromonosporaceae</taxon>
        <taxon>Micromonospora</taxon>
    </lineage>
</organism>
<protein>
    <submittedName>
        <fullName evidence="1">Uncharacterized protein</fullName>
    </submittedName>
</protein>
<reference evidence="2" key="1">
    <citation type="submission" date="2016-06" db="EMBL/GenBank/DDBJ databases">
        <authorList>
            <person name="Varghese N."/>
        </authorList>
    </citation>
    <scope>NUCLEOTIDE SEQUENCE [LARGE SCALE GENOMIC DNA]</scope>
    <source>
        <strain evidence="2">DSM 46123</strain>
    </source>
</reference>
<sequence length="263" mass="28866">MFLKAYSDLVVARSAARRLSRRAWSRFGYVVRTRREFLRAFTKAAAGHPVLTGGWLNAGPEDAIVYLTSIGLIHEVGRRHVVLNGAMATAALTEVFDRPADDNAANVWAGAFEDEVQQLIDLTVWRPPEHYRSLIRRNVKIDGTLITDIDAVAYYDGVLLLIDCKAYKSNARLAAGEYSAIKTLREKAERAWASWAGKMAIIDGNRTKLAVPVPADVTIAGVVVLPFTPFLLPGDTTELTVGSLRRVSSVGELLLFLTGLQLS</sequence>
<dbReference type="EMBL" id="FMHU01000002">
    <property type="protein sequence ID" value="SCL27138.1"/>
    <property type="molecule type" value="Genomic_DNA"/>
</dbReference>
<dbReference type="RefSeq" id="WP_091461742.1">
    <property type="nucleotide sequence ID" value="NZ_FMHU01000002.1"/>
</dbReference>
<keyword evidence="2" id="KW-1185">Reference proteome</keyword>
<dbReference type="InterPro" id="IPR011335">
    <property type="entry name" value="Restrct_endonuc-II-like"/>
</dbReference>
<evidence type="ECO:0000313" key="1">
    <source>
        <dbReference type="EMBL" id="SCL27138.1"/>
    </source>
</evidence>
<dbReference type="SUPFAM" id="SSF52980">
    <property type="entry name" value="Restriction endonuclease-like"/>
    <property type="match status" value="1"/>
</dbReference>
<name>A0A1C6SCM0_9ACTN</name>
<dbReference type="AlphaFoldDB" id="A0A1C6SCM0"/>
<dbReference type="Proteomes" id="UP000198906">
    <property type="component" value="Unassembled WGS sequence"/>
</dbReference>
<proteinExistence type="predicted"/>
<accession>A0A1C6SCM0</accession>